<reference evidence="8 9" key="1">
    <citation type="submission" date="2020-07" db="EMBL/GenBank/DDBJ databases">
        <authorList>
            <person name="Feng H."/>
        </authorList>
    </citation>
    <scope>NUCLEOTIDE SEQUENCE [LARGE SCALE GENOMIC DNA]</scope>
    <source>
        <strain evidence="9">s-10</strain>
    </source>
</reference>
<dbReference type="PANTHER" id="PTHR42718:SF9">
    <property type="entry name" value="MAJOR FACILITATOR SUPERFAMILY MULTIDRUG TRANSPORTER MFSC"/>
    <property type="match status" value="1"/>
</dbReference>
<dbReference type="InterPro" id="IPR011701">
    <property type="entry name" value="MFS"/>
</dbReference>
<accession>A0A7W2A8J5</accession>
<dbReference type="GO" id="GO:0022857">
    <property type="term" value="F:transmembrane transporter activity"/>
    <property type="evidence" value="ECO:0007669"/>
    <property type="project" value="InterPro"/>
</dbReference>
<evidence type="ECO:0000256" key="4">
    <source>
        <dbReference type="ARBA" id="ARBA00022989"/>
    </source>
</evidence>
<keyword evidence="3 6" id="KW-0812">Transmembrane</keyword>
<dbReference type="InterPro" id="IPR020846">
    <property type="entry name" value="MFS_dom"/>
</dbReference>
<evidence type="ECO:0000256" key="3">
    <source>
        <dbReference type="ARBA" id="ARBA00022692"/>
    </source>
</evidence>
<dbReference type="PROSITE" id="PS50850">
    <property type="entry name" value="MFS"/>
    <property type="match status" value="1"/>
</dbReference>
<dbReference type="GO" id="GO:0005886">
    <property type="term" value="C:plasma membrane"/>
    <property type="evidence" value="ECO:0007669"/>
    <property type="project" value="UniProtKB-SubCell"/>
</dbReference>
<feature type="transmembrane region" description="Helical" evidence="6">
    <location>
        <begin position="83"/>
        <end position="105"/>
    </location>
</feature>
<dbReference type="Pfam" id="PF07690">
    <property type="entry name" value="MFS_1"/>
    <property type="match status" value="1"/>
</dbReference>
<comment type="caution">
    <text evidence="8">The sequence shown here is derived from an EMBL/GenBank/DDBJ whole genome shotgun (WGS) entry which is preliminary data.</text>
</comment>
<keyword evidence="5 6" id="KW-0472">Membrane</keyword>
<dbReference type="SUPFAM" id="SSF103473">
    <property type="entry name" value="MFS general substrate transporter"/>
    <property type="match status" value="1"/>
</dbReference>
<sequence>MSTITIPLFAKLADLYGYKLFFNLGMSVFLIGSFLCGLAPSLSFLVMARLIQGVGAGALGPVTVALISTLFPIESRGKALSAFAAIQLFSNLLGPIAGGIVFASFGCSSVFYMVISFGLLSLITIQFARMHRDQTKPTSLKNIDYWGALLLGTAIALFIQIWILYEKYG</sequence>
<keyword evidence="9" id="KW-1185">Reference proteome</keyword>
<feature type="transmembrane region" description="Helical" evidence="6">
    <location>
        <begin position="143"/>
        <end position="165"/>
    </location>
</feature>
<evidence type="ECO:0000256" key="1">
    <source>
        <dbReference type="ARBA" id="ARBA00004651"/>
    </source>
</evidence>
<feature type="domain" description="Major facilitator superfamily (MFS) profile" evidence="7">
    <location>
        <begin position="1"/>
        <end position="169"/>
    </location>
</feature>
<dbReference type="Proteomes" id="UP000535491">
    <property type="component" value="Unassembled WGS sequence"/>
</dbReference>
<comment type="subcellular location">
    <subcellularLocation>
        <location evidence="1">Cell membrane</location>
        <topology evidence="1">Multi-pass membrane protein</topology>
    </subcellularLocation>
</comment>
<dbReference type="EMBL" id="JACEIQ010000004">
    <property type="protein sequence ID" value="MBA4493893.1"/>
    <property type="molecule type" value="Genomic_DNA"/>
</dbReference>
<evidence type="ECO:0000256" key="6">
    <source>
        <dbReference type="SAM" id="Phobius"/>
    </source>
</evidence>
<feature type="transmembrane region" description="Helical" evidence="6">
    <location>
        <begin position="111"/>
        <end position="131"/>
    </location>
</feature>
<dbReference type="AlphaFoldDB" id="A0A7W2A8J5"/>
<keyword evidence="2" id="KW-0813">Transport</keyword>
<evidence type="ECO:0000256" key="5">
    <source>
        <dbReference type="ARBA" id="ARBA00023136"/>
    </source>
</evidence>
<feature type="transmembrane region" description="Helical" evidence="6">
    <location>
        <begin position="20"/>
        <end position="44"/>
    </location>
</feature>
<name>A0A7W2A8J5_9BACL</name>
<evidence type="ECO:0000256" key="2">
    <source>
        <dbReference type="ARBA" id="ARBA00022448"/>
    </source>
</evidence>
<feature type="transmembrane region" description="Helical" evidence="6">
    <location>
        <begin position="50"/>
        <end position="71"/>
    </location>
</feature>
<dbReference type="InterPro" id="IPR036259">
    <property type="entry name" value="MFS_trans_sf"/>
</dbReference>
<evidence type="ECO:0000259" key="7">
    <source>
        <dbReference type="PROSITE" id="PS50850"/>
    </source>
</evidence>
<keyword evidence="4 6" id="KW-1133">Transmembrane helix</keyword>
<organism evidence="8 9">
    <name type="scientific">Paenactinomyces guangxiensis</name>
    <dbReference type="NCBI Taxonomy" id="1490290"/>
    <lineage>
        <taxon>Bacteria</taxon>
        <taxon>Bacillati</taxon>
        <taxon>Bacillota</taxon>
        <taxon>Bacilli</taxon>
        <taxon>Bacillales</taxon>
        <taxon>Thermoactinomycetaceae</taxon>
        <taxon>Paenactinomyces</taxon>
    </lineage>
</organism>
<gene>
    <name evidence="8" type="ORF">H1191_06180</name>
</gene>
<dbReference type="Gene3D" id="1.20.1720.10">
    <property type="entry name" value="Multidrug resistance protein D"/>
    <property type="match status" value="1"/>
</dbReference>
<protein>
    <submittedName>
        <fullName evidence="8">MFS transporter</fullName>
    </submittedName>
</protein>
<proteinExistence type="predicted"/>
<evidence type="ECO:0000313" key="8">
    <source>
        <dbReference type="EMBL" id="MBA4493893.1"/>
    </source>
</evidence>
<evidence type="ECO:0000313" key="9">
    <source>
        <dbReference type="Proteomes" id="UP000535491"/>
    </source>
</evidence>
<dbReference type="PANTHER" id="PTHR42718">
    <property type="entry name" value="MAJOR FACILITATOR SUPERFAMILY MULTIDRUG TRANSPORTER MFSC"/>
    <property type="match status" value="1"/>
</dbReference>